<dbReference type="InterPro" id="IPR001841">
    <property type="entry name" value="Znf_RING"/>
</dbReference>
<comment type="similarity">
    <text evidence="1">Belongs to the IAP family.</text>
</comment>
<feature type="compositionally biased region" description="Basic and acidic residues" evidence="6">
    <location>
        <begin position="959"/>
        <end position="977"/>
    </location>
</feature>
<evidence type="ECO:0000256" key="4">
    <source>
        <dbReference type="ARBA" id="ARBA00022833"/>
    </source>
</evidence>
<dbReference type="OrthoDB" id="6063402at2759"/>
<feature type="compositionally biased region" description="Polar residues" evidence="6">
    <location>
        <begin position="979"/>
        <end position="997"/>
    </location>
</feature>
<dbReference type="EnsemblMetazoa" id="BGLB000051-RG">
    <property type="protein sequence ID" value="BGLB000051-PG"/>
    <property type="gene ID" value="BGLB000051"/>
</dbReference>
<dbReference type="EnsemblMetazoa" id="BGLB000051-RH">
    <property type="protein sequence ID" value="BGLB000051-PH"/>
    <property type="gene ID" value="BGLB000051"/>
</dbReference>
<dbReference type="SMART" id="SM00238">
    <property type="entry name" value="BIR"/>
    <property type="match status" value="1"/>
</dbReference>
<name>A0A2C9JBE2_BIOGL</name>
<keyword evidence="2" id="KW-0479">Metal-binding</keyword>
<dbReference type="GO" id="GO:0005634">
    <property type="term" value="C:nucleus"/>
    <property type="evidence" value="ECO:0007669"/>
    <property type="project" value="TreeGrafter"/>
</dbReference>
<dbReference type="EnsemblMetazoa" id="BGLB000051-RJ">
    <property type="protein sequence ID" value="BGLB000051-PJ"/>
    <property type="gene ID" value="BGLB000051"/>
</dbReference>
<organism evidence="8 9">
    <name type="scientific">Biomphalaria glabrata</name>
    <name type="common">Bloodfluke planorb</name>
    <name type="synonym">Freshwater snail</name>
    <dbReference type="NCBI Taxonomy" id="6526"/>
    <lineage>
        <taxon>Eukaryota</taxon>
        <taxon>Metazoa</taxon>
        <taxon>Spiralia</taxon>
        <taxon>Lophotrochozoa</taxon>
        <taxon>Mollusca</taxon>
        <taxon>Gastropoda</taxon>
        <taxon>Heterobranchia</taxon>
        <taxon>Euthyneura</taxon>
        <taxon>Panpulmonata</taxon>
        <taxon>Hygrophila</taxon>
        <taxon>Lymnaeoidea</taxon>
        <taxon>Planorbidae</taxon>
        <taxon>Biomphalaria</taxon>
    </lineage>
</organism>
<dbReference type="KEGG" id="bgt:106078879"/>
<dbReference type="EnsemblMetazoa" id="BGLB000051-RF">
    <property type="protein sequence ID" value="BGLB000051-PF"/>
    <property type="gene ID" value="BGLB000051"/>
</dbReference>
<dbReference type="EnsemblMetazoa" id="BGLB000051-RE">
    <property type="protein sequence ID" value="BGLB000051-PE"/>
    <property type="gene ID" value="BGLB000051"/>
</dbReference>
<dbReference type="SUPFAM" id="SSF57924">
    <property type="entry name" value="Inhibitor of apoptosis (IAP) repeat"/>
    <property type="match status" value="1"/>
</dbReference>
<dbReference type="InterPro" id="IPR001370">
    <property type="entry name" value="BIR_rpt"/>
</dbReference>
<dbReference type="Pfam" id="PF00653">
    <property type="entry name" value="BIR"/>
    <property type="match status" value="1"/>
</dbReference>
<dbReference type="EnsemblMetazoa" id="BGLB000051-RC">
    <property type="protein sequence ID" value="BGLB000051-PC"/>
    <property type="gene ID" value="BGLB000051"/>
</dbReference>
<feature type="region of interest" description="Disordered" evidence="6">
    <location>
        <begin position="102"/>
        <end position="271"/>
    </location>
</feature>
<feature type="region of interest" description="Disordered" evidence="6">
    <location>
        <begin position="1"/>
        <end position="30"/>
    </location>
</feature>
<evidence type="ECO:0000256" key="1">
    <source>
        <dbReference type="ARBA" id="ARBA00006672"/>
    </source>
</evidence>
<dbReference type="VEuPathDB" id="VectorBase:BGLAX_051667"/>
<sequence>MDDVEADSAPSNGYVQEIEESNKSDTASALKATRRSFENVTSSYSQHKSRISLLTSTAFYFQNERNVLGSTETICESPEEKASETVEKIITDTVVSSNILSNFSRNVPSNYPNNYLNNDPSHVSSNIPSNNHSNVPSIIPINDPSSYHSNDPSNDLSNDPSNDLSNDPSNDPSNFSNNVSSNYHNDSPSNDPDNDPCNFSSNDPSYAPSNVSSNDPSYAPSNVSSNDPSYAPSNVSSNDPSYAPSNVSSNVSSNAENCENRTADAREEDNQGNVYAHETHIEVDNESTDALVHDCSGDCDKLSLSQTQHTDAQFGRHRRGSFTLEDLPADLRNELLLKIFILCSVLTVTITVDEISPRRLEERKPSLPLHGNGWIFDKPGEVMFTRGSAVPQGVFYVATSSNLIPDNTEARRCEIEFSPSCKSYFKSTIFRAESVEHVTKSGAVQTYLKCVTTDLDLVYKINEIQREIIKLANDLPLTMKQRLSRMAFVIGYAHGGHMTLSNSEAVIIKRKLVHEFVERKHKVWYKNLATCSSDLACHTVQILLHSAVTCQGYQGAPIISFQKMTNAVEQYQFSTWTHEGLLKPSEFGCSSSKACCDEVTPILQDTLAIQQASNLMCVKQTLPVAGPLIVGQTQHQVMQSVQQQKIQQAQQQEIQPAQQQEIQPEQQQEIQLVQQWEIQPAQMQEIQPAQQQEIQPVQQQEIQPVQQQEIQPAQQQEIQPVQQQEIQPVQQQEIQPVQQQEIQPAQQQEIQTVQQQEIQPAQQQEIQPVQLQIQHISPRNNGFRTVEPIRFNNPSPPSYPAYLSYTKRMESFMVWPAGNIHAPEDLAYNGFFYAGYSDCVRCHQCGLGLKSWRQGDNILDEHKKFRPTCQFLVKLLNASVNERSLNMHQAEQQNLTISANTESNAEARSRFLYPNEYPSVNATTRDKCQVTTLNYTPISTGYEMTVMNVSASTTIPVIKKQDDESNKPGETKDHKEQLGTLQHINNSETRPEGSQSIESKLLKKENTNLKELMNCKVCRQRPSKSLFLPCGDLYACEECANQLSHCPNCRSRILGTVTTFFA</sequence>
<evidence type="ECO:0000256" key="2">
    <source>
        <dbReference type="ARBA" id="ARBA00022723"/>
    </source>
</evidence>
<evidence type="ECO:0000256" key="5">
    <source>
        <dbReference type="PROSITE-ProRule" id="PRU00175"/>
    </source>
</evidence>
<dbReference type="GO" id="GO:0005737">
    <property type="term" value="C:cytoplasm"/>
    <property type="evidence" value="ECO:0007669"/>
    <property type="project" value="TreeGrafter"/>
</dbReference>
<dbReference type="PROSITE" id="PS50089">
    <property type="entry name" value="ZF_RING_2"/>
    <property type="match status" value="1"/>
</dbReference>
<accession>A0A2C9JBE2</accession>
<dbReference type="InterPro" id="IPR050784">
    <property type="entry name" value="IAP"/>
</dbReference>
<dbReference type="GO" id="GO:0008270">
    <property type="term" value="F:zinc ion binding"/>
    <property type="evidence" value="ECO:0007669"/>
    <property type="project" value="UniProtKB-KW"/>
</dbReference>
<keyword evidence="4" id="KW-0862">Zinc</keyword>
<dbReference type="AlphaFoldDB" id="A0A2C9JBE2"/>
<dbReference type="PANTHER" id="PTHR10044:SF139">
    <property type="entry name" value="DEATH-ASSOCIATED INHIBITOR OF APOPTOSIS 2"/>
    <property type="match status" value="1"/>
</dbReference>
<feature type="compositionally biased region" description="Low complexity" evidence="6">
    <location>
        <begin position="149"/>
        <end position="205"/>
    </location>
</feature>
<dbReference type="PROSITE" id="PS50143">
    <property type="entry name" value="BIR_REPEAT_2"/>
    <property type="match status" value="1"/>
</dbReference>
<feature type="compositionally biased region" description="Basic and acidic residues" evidence="6">
    <location>
        <begin position="258"/>
        <end position="269"/>
    </location>
</feature>
<feature type="region of interest" description="Disordered" evidence="6">
    <location>
        <begin position="957"/>
        <end position="997"/>
    </location>
</feature>
<reference evidence="8" key="2">
    <citation type="submission" date="2013-03" db="EMBL/GenBank/DDBJ databases">
        <title>Sequence assembly of the Biomphalaria glabrata genome version 4.3.</title>
        <authorList>
            <person name="Warren W."/>
            <person name="Wilson R.K."/>
            <person name="Hillier L.W."/>
            <person name="Minx P."/>
        </authorList>
    </citation>
    <scope>NUCLEOTIDE SEQUENCE</scope>
    <source>
        <strain evidence="8">BB02</strain>
    </source>
</reference>
<keyword evidence="3 5" id="KW-0863">Zinc-finger</keyword>
<dbReference type="FunFam" id="1.10.1170.10:FF:000002">
    <property type="entry name" value="Baculoviral IAP repeat containing 7"/>
    <property type="match status" value="1"/>
</dbReference>
<dbReference type="VEuPathDB" id="VectorBase:BGLB000051"/>
<dbReference type="Pfam" id="PF13920">
    <property type="entry name" value="zf-C3HC4_3"/>
    <property type="match status" value="1"/>
</dbReference>
<feature type="compositionally biased region" description="Polar residues" evidence="6">
    <location>
        <begin position="207"/>
        <end position="244"/>
    </location>
</feature>
<feature type="compositionally biased region" description="Polar residues" evidence="6">
    <location>
        <begin position="102"/>
        <end position="136"/>
    </location>
</feature>
<reference evidence="8" key="3">
    <citation type="submission" date="2020-05" db="UniProtKB">
        <authorList>
            <consortium name="EnsemblMetazoa"/>
        </authorList>
    </citation>
    <scope>IDENTIFICATION</scope>
    <source>
        <strain evidence="8">BB02</strain>
    </source>
</reference>
<reference evidence="8" key="1">
    <citation type="journal article" date="2004" name="J. Parasitol.">
        <title>The mitochondrial genome of Biomphalaria glabrata (Gastropoda: Basommatophora), intermediate host of Schistosoma mansoni.</title>
        <authorList>
            <person name="DeJong R.J."/>
            <person name="Emery A.M."/>
            <person name="Adema C.M."/>
        </authorList>
    </citation>
    <scope>NUCLEOTIDE SEQUENCE</scope>
    <source>
        <strain evidence="8">BB02</strain>
    </source>
</reference>
<dbReference type="CDD" id="cd00022">
    <property type="entry name" value="BIR"/>
    <property type="match status" value="1"/>
</dbReference>
<dbReference type="PANTHER" id="PTHR10044">
    <property type="entry name" value="INHIBITOR OF APOPTOSIS"/>
    <property type="match status" value="1"/>
</dbReference>
<evidence type="ECO:0000259" key="7">
    <source>
        <dbReference type="PROSITE" id="PS50089"/>
    </source>
</evidence>
<proteinExistence type="inferred from homology"/>
<protein>
    <recommendedName>
        <fullName evidence="7">RING-type domain-containing protein</fullName>
    </recommendedName>
</protein>
<feature type="compositionally biased region" description="Low complexity" evidence="6">
    <location>
        <begin position="245"/>
        <end position="254"/>
    </location>
</feature>
<dbReference type="Gene3D" id="1.10.1170.10">
    <property type="entry name" value="Inhibitor Of Apoptosis Protein (2mihbC-IAP-1), Chain A"/>
    <property type="match status" value="1"/>
</dbReference>
<dbReference type="PROSITE" id="PS01282">
    <property type="entry name" value="BIR_REPEAT_1"/>
    <property type="match status" value="1"/>
</dbReference>
<dbReference type="STRING" id="6526.A0A2C9JBE2"/>
<dbReference type="Proteomes" id="UP000076420">
    <property type="component" value="Unassembled WGS sequence"/>
</dbReference>
<dbReference type="EnsemblMetazoa" id="BGLB000051-RI">
    <property type="protein sequence ID" value="BGLB000051-PI"/>
    <property type="gene ID" value="BGLB000051"/>
</dbReference>
<evidence type="ECO:0000313" key="8">
    <source>
        <dbReference type="EnsemblMetazoa" id="BGLB000051-PG"/>
    </source>
</evidence>
<evidence type="ECO:0000256" key="6">
    <source>
        <dbReference type="SAM" id="MobiDB-lite"/>
    </source>
</evidence>
<dbReference type="Gene3D" id="3.30.40.10">
    <property type="entry name" value="Zinc/RING finger domain, C3HC4 (zinc finger)"/>
    <property type="match status" value="1"/>
</dbReference>
<dbReference type="InterPro" id="IPR013083">
    <property type="entry name" value="Znf_RING/FYVE/PHD"/>
</dbReference>
<evidence type="ECO:0000256" key="3">
    <source>
        <dbReference type="ARBA" id="ARBA00022771"/>
    </source>
</evidence>
<gene>
    <name evidence="8" type="primary">106078879</name>
</gene>
<evidence type="ECO:0000313" key="9">
    <source>
        <dbReference type="Proteomes" id="UP000076420"/>
    </source>
</evidence>
<feature type="domain" description="RING-type" evidence="7">
    <location>
        <begin position="1015"/>
        <end position="1050"/>
    </location>
</feature>